<protein>
    <recommendedName>
        <fullName evidence="4">CHAT domain-containing protein</fullName>
    </recommendedName>
</protein>
<comment type="caution">
    <text evidence="5">The sequence shown here is derived from an EMBL/GenBank/DDBJ whole genome shotgun (WGS) entry which is preliminary data.</text>
</comment>
<dbReference type="InterPro" id="IPR001680">
    <property type="entry name" value="WD40_rpt"/>
</dbReference>
<evidence type="ECO:0000256" key="1">
    <source>
        <dbReference type="ARBA" id="ARBA00022574"/>
    </source>
</evidence>
<reference evidence="5 6" key="1">
    <citation type="submission" date="2023-07" db="EMBL/GenBank/DDBJ databases">
        <title>Comparative genomics of wheat-associated soil bacteria to identify genetic determinants of phenazine resistance.</title>
        <authorList>
            <person name="Mouncey N."/>
        </authorList>
    </citation>
    <scope>NUCLEOTIDE SEQUENCE [LARGE SCALE GENOMIC DNA]</scope>
    <source>
        <strain evidence="5 6">W4I19-2</strain>
    </source>
</reference>
<dbReference type="SUPFAM" id="SSF50978">
    <property type="entry name" value="WD40 repeat-like"/>
    <property type="match status" value="1"/>
</dbReference>
<feature type="domain" description="CHAT" evidence="4">
    <location>
        <begin position="77"/>
        <end position="337"/>
    </location>
</feature>
<dbReference type="InterPro" id="IPR050349">
    <property type="entry name" value="WD_LIS1/nudF_dynein_reg"/>
</dbReference>
<evidence type="ECO:0000256" key="3">
    <source>
        <dbReference type="PROSITE-ProRule" id="PRU00221"/>
    </source>
</evidence>
<dbReference type="SMART" id="SM00320">
    <property type="entry name" value="WD40"/>
    <property type="match status" value="6"/>
</dbReference>
<accession>A0ABU0PZX8</accession>
<evidence type="ECO:0000313" key="5">
    <source>
        <dbReference type="EMBL" id="MDQ0683486.1"/>
    </source>
</evidence>
<dbReference type="Proteomes" id="UP001243364">
    <property type="component" value="Unassembled WGS sequence"/>
</dbReference>
<dbReference type="InterPro" id="IPR024983">
    <property type="entry name" value="CHAT_dom"/>
</dbReference>
<keyword evidence="2" id="KW-0677">Repeat</keyword>
<evidence type="ECO:0000259" key="4">
    <source>
        <dbReference type="Pfam" id="PF12770"/>
    </source>
</evidence>
<feature type="repeat" description="WD" evidence="3">
    <location>
        <begin position="438"/>
        <end position="469"/>
    </location>
</feature>
<proteinExistence type="predicted"/>
<keyword evidence="6" id="KW-1185">Reference proteome</keyword>
<name>A0ABU0PZX8_STRAH</name>
<dbReference type="InterPro" id="IPR036322">
    <property type="entry name" value="WD40_repeat_dom_sf"/>
</dbReference>
<dbReference type="PROSITE" id="PS50082">
    <property type="entry name" value="WD_REPEATS_2"/>
    <property type="match status" value="1"/>
</dbReference>
<dbReference type="Pfam" id="PF12770">
    <property type="entry name" value="CHAT"/>
    <property type="match status" value="1"/>
</dbReference>
<dbReference type="Gene3D" id="2.130.10.10">
    <property type="entry name" value="YVTN repeat-like/Quinoprotein amine dehydrogenase"/>
    <property type="match status" value="2"/>
</dbReference>
<dbReference type="Pfam" id="PF00400">
    <property type="entry name" value="WD40"/>
    <property type="match status" value="2"/>
</dbReference>
<dbReference type="RefSeq" id="WP_307042400.1">
    <property type="nucleotide sequence ID" value="NZ_JAUSYA010000001.1"/>
</dbReference>
<dbReference type="InterPro" id="IPR015943">
    <property type="entry name" value="WD40/YVTN_repeat-like_dom_sf"/>
</dbReference>
<dbReference type="PANTHER" id="PTHR44129">
    <property type="entry name" value="WD REPEAT-CONTAINING PROTEIN POP1"/>
    <property type="match status" value="1"/>
</dbReference>
<gene>
    <name evidence="5" type="ORF">QFZ56_002449</name>
</gene>
<keyword evidence="1 3" id="KW-0853">WD repeat</keyword>
<evidence type="ECO:0000313" key="6">
    <source>
        <dbReference type="Proteomes" id="UP001243364"/>
    </source>
</evidence>
<organism evidence="5 6">
    <name type="scientific">Streptomyces achromogenes</name>
    <dbReference type="NCBI Taxonomy" id="67255"/>
    <lineage>
        <taxon>Bacteria</taxon>
        <taxon>Bacillati</taxon>
        <taxon>Actinomycetota</taxon>
        <taxon>Actinomycetes</taxon>
        <taxon>Kitasatosporales</taxon>
        <taxon>Streptomycetaceae</taxon>
        <taxon>Streptomyces</taxon>
    </lineage>
</organism>
<evidence type="ECO:0000256" key="2">
    <source>
        <dbReference type="ARBA" id="ARBA00022737"/>
    </source>
</evidence>
<dbReference type="EMBL" id="JAUSYA010000001">
    <property type="protein sequence ID" value="MDQ0683486.1"/>
    <property type="molecule type" value="Genomic_DNA"/>
</dbReference>
<sequence length="679" mass="74145">MESLPFRLEIIETDTEWIIGCSSELGEASLRVPPPYSGGELESALRRVEKSLERSYTMNIVRGASASAPERSVREFGSVLTRTVLRDRILTQFDRCRIRAKEQGKSLRVLLRSDGPRVGSIPWEYMVDPSRDDYLALHVPVVRNLRLMDPVKPMDLSLPLRVLGISALPADLPPLDARRERERIAEVLRQESSENVDVNWLPGDRYQDLKSALLTDTWHVLHCVCHGGFDDGCAEGYIQLTGDDGSAMRVHASALRRLPHSPQLRLVVLNACESAVSGSDDVFTSTAAALVASGVPAVVAMQYEITDRAAFTFASSFYERVAEGLPVDRAVTLARDDVKVRLGTLEWATPVLFLASDTVQIFAPPKVPLDKKPRQSTEPTPEASAVVAEVGPCGHVALGPGNLAAAACDDGVIRVVETAKGKLVAQCLAVQREKPVRIAWSPWRRHLASRYQDGTVVLWDLKTEMPVRVMTAEGQGEGVAFSSDGHWLAVTAGNHLHVYDAHGARVRDLTVCSPKQAALWAAGQNAPLGPVCFAPGDRHIVAACGDGRLRQLNVRGLPVMEWPHPQPIVSLAATNGLLATGCLDGRVRLWTWDGDLLWRTQPKRPAQQLAFATGRSAVATAHQRGKVSIRNVHTGRGTSMTRLASRPVGLAFLDDGEGLVTATRTGVVQRWELPDWMAE</sequence>